<dbReference type="RefSeq" id="WP_048632519.1">
    <property type="nucleotide sequence ID" value="NZ_CVQQ01000007.1"/>
</dbReference>
<dbReference type="KEGG" id="mauu:NCTC10437_00323"/>
<dbReference type="EMBL" id="LR134356">
    <property type="protein sequence ID" value="VEG51216.1"/>
    <property type="molecule type" value="Genomic_DNA"/>
</dbReference>
<name>A0A3S4VMQ6_MYCAU</name>
<accession>A0A3S4VMQ6</accession>
<proteinExistence type="predicted"/>
<evidence type="ECO:0000256" key="1">
    <source>
        <dbReference type="SAM" id="MobiDB-lite"/>
    </source>
</evidence>
<dbReference type="OrthoDB" id="9966687at2"/>
<evidence type="ECO:0000256" key="2">
    <source>
        <dbReference type="SAM" id="SignalP"/>
    </source>
</evidence>
<gene>
    <name evidence="3" type="ORF">NCTC10437_00323</name>
</gene>
<feature type="signal peptide" evidence="2">
    <location>
        <begin position="1"/>
        <end position="27"/>
    </location>
</feature>
<reference evidence="3 4" key="1">
    <citation type="submission" date="2018-12" db="EMBL/GenBank/DDBJ databases">
        <authorList>
            <consortium name="Pathogen Informatics"/>
        </authorList>
    </citation>
    <scope>NUCLEOTIDE SEQUENCE [LARGE SCALE GENOMIC DNA]</scope>
    <source>
        <strain evidence="3 4">NCTC10437</strain>
    </source>
</reference>
<evidence type="ECO:0000313" key="4">
    <source>
        <dbReference type="Proteomes" id="UP000279306"/>
    </source>
</evidence>
<dbReference type="Proteomes" id="UP000279306">
    <property type="component" value="Chromosome"/>
</dbReference>
<evidence type="ECO:0000313" key="3">
    <source>
        <dbReference type="EMBL" id="VEG51216.1"/>
    </source>
</evidence>
<feature type="chain" id="PRO_5038772392" description="PASTA domain-containing protein" evidence="2">
    <location>
        <begin position="28"/>
        <end position="98"/>
    </location>
</feature>
<organism evidence="3 4">
    <name type="scientific">Mycolicibacterium aurum</name>
    <name type="common">Mycobacterium aurum</name>
    <dbReference type="NCBI Taxonomy" id="1791"/>
    <lineage>
        <taxon>Bacteria</taxon>
        <taxon>Bacillati</taxon>
        <taxon>Actinomycetota</taxon>
        <taxon>Actinomycetes</taxon>
        <taxon>Mycobacteriales</taxon>
        <taxon>Mycobacteriaceae</taxon>
        <taxon>Mycolicibacterium</taxon>
    </lineage>
</organism>
<keyword evidence="4" id="KW-1185">Reference proteome</keyword>
<evidence type="ECO:0008006" key="5">
    <source>
        <dbReference type="Google" id="ProtNLM"/>
    </source>
</evidence>
<protein>
    <recommendedName>
        <fullName evidence="5">PASTA domain-containing protein</fullName>
    </recommendedName>
</protein>
<keyword evidence="2" id="KW-0732">Signal</keyword>
<dbReference type="AlphaFoldDB" id="A0A3S4VMQ6"/>
<sequence length="98" mass="9827">MNRIMLTAGTCTAAVAAALTFSAVAAAEPEDPAPQPGDTAGAGPNAAQEVARLQAEGKSVQVVGNDDGMLQNCDVDSMTEGEAVNTVMVTVSCGLNYP</sequence>
<feature type="region of interest" description="Disordered" evidence="1">
    <location>
        <begin position="27"/>
        <end position="50"/>
    </location>
</feature>